<keyword evidence="4" id="KW-1185">Reference proteome</keyword>
<organism evidence="3 4">
    <name type="scientific">Sporolactobacillus inulinus CASD</name>
    <dbReference type="NCBI Taxonomy" id="1069536"/>
    <lineage>
        <taxon>Bacteria</taxon>
        <taxon>Bacillati</taxon>
        <taxon>Bacillota</taxon>
        <taxon>Bacilli</taxon>
        <taxon>Bacillales</taxon>
        <taxon>Sporolactobacillaceae</taxon>
        <taxon>Sporolactobacillus</taxon>
    </lineage>
</organism>
<sequence length="284" mass="33387">MSRDERRAQVDWNDPELSIRRQADLLSLNRSGLYYQPVPPSAEEIAIKHRIDELYTKYPFFGSRRITQQLNQRGVNINRKAVQRHMKEMGIQGIHPGPNLSKRSRNQYVYPYLLRNLTITHTNHVWGIDITYIRLKHGWMYLAAIIDWYSRYVISWSLEQTLEIELVTVTVKDALAKGIPEIMNSDQGSHFTSPHYLDLLKEKAVKISMDGKNRALDNIITERLWRSVKYEEVYLKDYESPREARKGIGDYMRFYNQERPHQSLGYQTPESVYYGRVGCALPHP</sequence>
<evidence type="ECO:0000313" key="3">
    <source>
        <dbReference type="EMBL" id="KLI02086.1"/>
    </source>
</evidence>
<gene>
    <name evidence="3" type="ORF">SINU_10000</name>
</gene>
<feature type="domain" description="Integrase catalytic" evidence="2">
    <location>
        <begin position="107"/>
        <end position="277"/>
    </location>
</feature>
<proteinExistence type="predicted"/>
<dbReference type="GO" id="GO:0015074">
    <property type="term" value="P:DNA integration"/>
    <property type="evidence" value="ECO:0007669"/>
    <property type="project" value="InterPro"/>
</dbReference>
<dbReference type="Pfam" id="PF13276">
    <property type="entry name" value="HTH_21"/>
    <property type="match status" value="1"/>
</dbReference>
<evidence type="ECO:0000256" key="1">
    <source>
        <dbReference type="ARBA" id="ARBA00002286"/>
    </source>
</evidence>
<dbReference type="EMBL" id="AFVQ02000132">
    <property type="protein sequence ID" value="KLI02086.1"/>
    <property type="molecule type" value="Genomic_DNA"/>
</dbReference>
<dbReference type="InterPro" id="IPR036397">
    <property type="entry name" value="RNaseH_sf"/>
</dbReference>
<dbReference type="InterPro" id="IPR001584">
    <property type="entry name" value="Integrase_cat-core"/>
</dbReference>
<dbReference type="SUPFAM" id="SSF53098">
    <property type="entry name" value="Ribonuclease H-like"/>
    <property type="match status" value="1"/>
</dbReference>
<dbReference type="PANTHER" id="PTHR46889:SF7">
    <property type="entry name" value="TRANSPOSASE FOR INSERTION SEQUENCE ELEMENT IS904"/>
    <property type="match status" value="1"/>
</dbReference>
<dbReference type="STRING" id="1069536.SINU_10000"/>
<name>A0A0U1QNC0_9BACL</name>
<dbReference type="InterPro" id="IPR048020">
    <property type="entry name" value="Transpos_IS3"/>
</dbReference>
<accession>A0A0U1QNC0</accession>
<dbReference type="Pfam" id="PF00665">
    <property type="entry name" value="rve"/>
    <property type="match status" value="1"/>
</dbReference>
<dbReference type="InterPro" id="IPR012337">
    <property type="entry name" value="RNaseH-like_sf"/>
</dbReference>
<protein>
    <submittedName>
        <fullName evidence="3">Integrase</fullName>
    </submittedName>
</protein>
<comment type="function">
    <text evidence="1">Involved in the transposition of the insertion sequence.</text>
</comment>
<comment type="caution">
    <text evidence="3">The sequence shown here is derived from an EMBL/GenBank/DDBJ whole genome shotgun (WGS) entry which is preliminary data.</text>
</comment>
<dbReference type="InterPro" id="IPR050900">
    <property type="entry name" value="Transposase_IS3/IS150/IS904"/>
</dbReference>
<dbReference type="Gene3D" id="3.30.420.10">
    <property type="entry name" value="Ribonuclease H-like superfamily/Ribonuclease H"/>
    <property type="match status" value="1"/>
</dbReference>
<evidence type="ECO:0000259" key="2">
    <source>
        <dbReference type="PROSITE" id="PS50994"/>
    </source>
</evidence>
<dbReference type="PANTHER" id="PTHR46889">
    <property type="entry name" value="TRANSPOSASE INSF FOR INSERTION SEQUENCE IS3B-RELATED"/>
    <property type="match status" value="1"/>
</dbReference>
<reference evidence="3 4" key="1">
    <citation type="journal article" date="2011" name="J. Bacteriol.">
        <title>Draft genome sequence of Sporolactobacillus inulinus strain CASD, an efficient D-lactic acid-producing bacterium with high-concentration lactate tolerance capability.</title>
        <authorList>
            <person name="Yu B."/>
            <person name="Su F."/>
            <person name="Wang L."/>
            <person name="Xu K."/>
            <person name="Zhao B."/>
            <person name="Xu P."/>
        </authorList>
    </citation>
    <scope>NUCLEOTIDE SEQUENCE [LARGE SCALE GENOMIC DNA]</scope>
    <source>
        <strain evidence="3 4">CASD</strain>
    </source>
</reference>
<dbReference type="GO" id="GO:0003676">
    <property type="term" value="F:nucleic acid binding"/>
    <property type="evidence" value="ECO:0007669"/>
    <property type="project" value="InterPro"/>
</dbReference>
<dbReference type="PROSITE" id="PS50994">
    <property type="entry name" value="INTEGRASE"/>
    <property type="match status" value="1"/>
</dbReference>
<evidence type="ECO:0000313" key="4">
    <source>
        <dbReference type="Proteomes" id="UP000035553"/>
    </source>
</evidence>
<dbReference type="AlphaFoldDB" id="A0A0U1QNC0"/>
<dbReference type="NCBIfam" id="NF033516">
    <property type="entry name" value="transpos_IS3"/>
    <property type="match status" value="1"/>
</dbReference>
<dbReference type="Proteomes" id="UP000035553">
    <property type="component" value="Unassembled WGS sequence"/>
</dbReference>
<dbReference type="InterPro" id="IPR025948">
    <property type="entry name" value="HTH-like_dom"/>
</dbReference>